<reference evidence="5 6" key="1">
    <citation type="submission" date="2024-04" db="EMBL/GenBank/DDBJ databases">
        <title>Novel species of the genus Ideonella isolated from streams.</title>
        <authorList>
            <person name="Lu H."/>
        </authorList>
    </citation>
    <scope>NUCLEOTIDE SEQUENCE [LARGE SCALE GENOMIC DNA]</scope>
    <source>
        <strain evidence="5 6">BYS139W</strain>
    </source>
</reference>
<comment type="caution">
    <text evidence="5">The sequence shown here is derived from an EMBL/GenBank/DDBJ whole genome shotgun (WGS) entry which is preliminary data.</text>
</comment>
<keyword evidence="6" id="KW-1185">Reference proteome</keyword>
<accession>A0ABU9B9Y8</accession>
<dbReference type="InterPro" id="IPR011250">
    <property type="entry name" value="OMP/PagP_B-barrel"/>
</dbReference>
<evidence type="ECO:0000313" key="6">
    <source>
        <dbReference type="Proteomes" id="UP001368500"/>
    </source>
</evidence>
<comment type="subcellular location">
    <subcellularLocation>
        <location evidence="1">Cell outer membrane</location>
    </subcellularLocation>
</comment>
<name>A0ABU9B9Y8_9BURK</name>
<evidence type="ECO:0000256" key="1">
    <source>
        <dbReference type="ARBA" id="ARBA00004442"/>
    </source>
</evidence>
<evidence type="ECO:0000259" key="4">
    <source>
        <dbReference type="Pfam" id="PF13505"/>
    </source>
</evidence>
<gene>
    <name evidence="5" type="ORF">AACH11_12125</name>
</gene>
<evidence type="ECO:0000256" key="2">
    <source>
        <dbReference type="ARBA" id="ARBA00022729"/>
    </source>
</evidence>
<dbReference type="RefSeq" id="WP_341374491.1">
    <property type="nucleotide sequence ID" value="NZ_JBBUTF010000009.1"/>
</dbReference>
<proteinExistence type="predicted"/>
<feature type="domain" description="Outer membrane protein beta-barrel" evidence="4">
    <location>
        <begin position="21"/>
        <end position="186"/>
    </location>
</feature>
<evidence type="ECO:0000313" key="5">
    <source>
        <dbReference type="EMBL" id="MEK8026709.1"/>
    </source>
</evidence>
<feature type="chain" id="PRO_5046670090" evidence="3">
    <location>
        <begin position="30"/>
        <end position="192"/>
    </location>
</feature>
<dbReference type="Gene3D" id="2.40.160.20">
    <property type="match status" value="1"/>
</dbReference>
<keyword evidence="2 3" id="KW-0732">Signal</keyword>
<sequence>MNTTTFSSRSLRVLLAGLGLAGALGTAQAYDGVNGRYWGLSYGGSGLSTSRDPAFPNDASGHALQLQFGQNVDRHFATELGIGRLGQFQRGGGDTTVDGLSWSAVGKLPFDRITPYVKLGAVLATSKADTSALSTLPSGRETGLGLSGGVGVAFDLGERSQIVVSYDRYMVPVEGHGRESLNTRTIGWRTTY</sequence>
<dbReference type="InterPro" id="IPR027385">
    <property type="entry name" value="Beta-barrel_OMP"/>
</dbReference>
<protein>
    <submittedName>
        <fullName evidence="5">Outer membrane beta-barrel protein</fullName>
    </submittedName>
</protein>
<dbReference type="Proteomes" id="UP001368500">
    <property type="component" value="Unassembled WGS sequence"/>
</dbReference>
<dbReference type="SUPFAM" id="SSF56925">
    <property type="entry name" value="OMPA-like"/>
    <property type="match status" value="1"/>
</dbReference>
<dbReference type="Pfam" id="PF13505">
    <property type="entry name" value="OMP_b-brl"/>
    <property type="match status" value="1"/>
</dbReference>
<dbReference type="EMBL" id="JBBUTF010000009">
    <property type="protein sequence ID" value="MEK8026709.1"/>
    <property type="molecule type" value="Genomic_DNA"/>
</dbReference>
<feature type="signal peptide" evidence="3">
    <location>
        <begin position="1"/>
        <end position="29"/>
    </location>
</feature>
<organism evidence="5 6">
    <name type="scientific">Pseudaquabacterium rugosum</name>
    <dbReference type="NCBI Taxonomy" id="2984194"/>
    <lineage>
        <taxon>Bacteria</taxon>
        <taxon>Pseudomonadati</taxon>
        <taxon>Pseudomonadota</taxon>
        <taxon>Betaproteobacteria</taxon>
        <taxon>Burkholderiales</taxon>
        <taxon>Sphaerotilaceae</taxon>
        <taxon>Pseudaquabacterium</taxon>
    </lineage>
</organism>
<evidence type="ECO:0000256" key="3">
    <source>
        <dbReference type="SAM" id="SignalP"/>
    </source>
</evidence>